<reference evidence="2 3" key="1">
    <citation type="submission" date="2017-11" db="EMBL/GenBank/DDBJ databases">
        <title>Draft Genome Sequence of Methylobacter psychrotolerans Sph1T, an Obligate Methanotroph from Low-Temperature Environments.</title>
        <authorList>
            <person name="Oshkin I.Y."/>
            <person name="Miroshnikov K."/>
            <person name="Belova S.E."/>
            <person name="Korzhenkov A."/>
            <person name="Toshchakov S.V."/>
            <person name="Dedysh S.N."/>
        </authorList>
    </citation>
    <scope>NUCLEOTIDE SEQUENCE [LARGE SCALE GENOMIC DNA]</scope>
    <source>
        <strain evidence="2 3">Sph1</strain>
    </source>
</reference>
<feature type="region of interest" description="Disordered" evidence="1">
    <location>
        <begin position="67"/>
        <end position="113"/>
    </location>
</feature>
<dbReference type="EMBL" id="PGFZ01000002">
    <property type="protein sequence ID" value="POZ52546.1"/>
    <property type="molecule type" value="Genomic_DNA"/>
</dbReference>
<dbReference type="AlphaFoldDB" id="A0A2S5CP40"/>
<feature type="compositionally biased region" description="Pro residues" evidence="1">
    <location>
        <begin position="71"/>
        <end position="81"/>
    </location>
</feature>
<evidence type="ECO:0000313" key="2">
    <source>
        <dbReference type="EMBL" id="POZ52546.1"/>
    </source>
</evidence>
<comment type="caution">
    <text evidence="2">The sequence shown here is derived from an EMBL/GenBank/DDBJ whole genome shotgun (WGS) entry which is preliminary data.</text>
</comment>
<gene>
    <name evidence="2" type="ORF">AADEFJLK_01147</name>
</gene>
<organism evidence="2 3">
    <name type="scientific">Methylovulum psychrotolerans</name>
    <dbReference type="NCBI Taxonomy" id="1704499"/>
    <lineage>
        <taxon>Bacteria</taxon>
        <taxon>Pseudomonadati</taxon>
        <taxon>Pseudomonadota</taxon>
        <taxon>Gammaproteobacteria</taxon>
        <taxon>Methylococcales</taxon>
        <taxon>Methylococcaceae</taxon>
        <taxon>Methylovulum</taxon>
    </lineage>
</organism>
<evidence type="ECO:0000256" key="1">
    <source>
        <dbReference type="SAM" id="MobiDB-lite"/>
    </source>
</evidence>
<evidence type="ECO:0000313" key="3">
    <source>
        <dbReference type="Proteomes" id="UP000237423"/>
    </source>
</evidence>
<protein>
    <submittedName>
        <fullName evidence="2">Uncharacterized protein</fullName>
    </submittedName>
</protein>
<dbReference type="Proteomes" id="UP000237423">
    <property type="component" value="Unassembled WGS sequence"/>
</dbReference>
<proteinExistence type="predicted"/>
<name>A0A2S5CP40_9GAMM</name>
<sequence length="113" mass="12097">MQTPPQRLPILHKTTRKVKTTAQERDMSLYTAWPEAQHPLGEEEIMKTSILIGIILCTLSTYAAAAETPATPAPAPAPTSTPTPDAGKAKTNGTNTPSAPKPSIADYCREHTC</sequence>
<feature type="region of interest" description="Disordered" evidence="1">
    <location>
        <begin position="1"/>
        <end position="23"/>
    </location>
</feature>
<accession>A0A2S5CP40</accession>